<dbReference type="PANTHER" id="PTHR43639:SF1">
    <property type="entry name" value="SHORT-CHAIN DEHYDROGENASE_REDUCTASE FAMILY PROTEIN"/>
    <property type="match status" value="1"/>
</dbReference>
<evidence type="ECO:0000256" key="2">
    <source>
        <dbReference type="ARBA" id="ARBA00023002"/>
    </source>
</evidence>
<dbReference type="PRINTS" id="PR00080">
    <property type="entry name" value="SDRFAMILY"/>
</dbReference>
<dbReference type="GO" id="GO:0016491">
    <property type="term" value="F:oxidoreductase activity"/>
    <property type="evidence" value="ECO:0007669"/>
    <property type="project" value="UniProtKB-KW"/>
</dbReference>
<reference evidence="3" key="1">
    <citation type="submission" date="2017-11" db="EMBL/GenBank/DDBJ databases">
        <title>The sensing device of the deep-sea amphipod.</title>
        <authorList>
            <person name="Kobayashi H."/>
            <person name="Nagahama T."/>
            <person name="Arai W."/>
            <person name="Sasagawa Y."/>
            <person name="Umeda M."/>
            <person name="Hayashi T."/>
            <person name="Nikaido I."/>
            <person name="Watanabe H."/>
            <person name="Oguri K."/>
            <person name="Kitazato H."/>
            <person name="Fujioka K."/>
            <person name="Kido Y."/>
            <person name="Takami H."/>
        </authorList>
    </citation>
    <scope>NUCLEOTIDE SEQUENCE</scope>
    <source>
        <tissue evidence="3">Whole body</tissue>
    </source>
</reference>
<dbReference type="InterPro" id="IPR002347">
    <property type="entry name" value="SDR_fam"/>
</dbReference>
<sequence>MATATAATKTPTDAGEVKVALVTGAAIRVGRSIALALHKEGYNVILHCNTSIEQANQLRDMMNSARSGSAHVLQADLSRNTASVCKKLIESGVQVFGRLDVLVNSASSFVMAPLGSITEDNWASSLDTNVKAPVFLAQAAVPYLRAVRGNIVNMTDMLGEHTSPSCIAHCISKAALISATKSLAQAAAPEVRVNAVSPGAVEWPEKMNEKRKEEYIAKTPLARVGTPQETADAVVFLASERASFITGQVLGLDGGRGLHF</sequence>
<name>A0A6A7G4V4_9CRUS</name>
<dbReference type="Pfam" id="PF13561">
    <property type="entry name" value="adh_short_C2"/>
    <property type="match status" value="1"/>
</dbReference>
<dbReference type="SUPFAM" id="SSF51735">
    <property type="entry name" value="NAD(P)-binding Rossmann-fold domains"/>
    <property type="match status" value="1"/>
</dbReference>
<dbReference type="PRINTS" id="PR00081">
    <property type="entry name" value="GDHRDH"/>
</dbReference>
<organism evidence="3">
    <name type="scientific">Hirondellea gigas</name>
    <dbReference type="NCBI Taxonomy" id="1518452"/>
    <lineage>
        <taxon>Eukaryota</taxon>
        <taxon>Metazoa</taxon>
        <taxon>Ecdysozoa</taxon>
        <taxon>Arthropoda</taxon>
        <taxon>Crustacea</taxon>
        <taxon>Multicrustacea</taxon>
        <taxon>Malacostraca</taxon>
        <taxon>Eumalacostraca</taxon>
        <taxon>Peracarida</taxon>
        <taxon>Amphipoda</taxon>
        <taxon>Amphilochidea</taxon>
        <taxon>Lysianassida</taxon>
        <taxon>Lysianassidira</taxon>
        <taxon>Lysianassoidea</taxon>
        <taxon>Lysianassidae</taxon>
        <taxon>Hirondellea</taxon>
    </lineage>
</organism>
<dbReference type="AlphaFoldDB" id="A0A6A7G4V4"/>
<accession>A0A6A7G4V4</accession>
<dbReference type="Gene3D" id="3.40.50.720">
    <property type="entry name" value="NAD(P)-binding Rossmann-like Domain"/>
    <property type="match status" value="1"/>
</dbReference>
<dbReference type="PANTHER" id="PTHR43639">
    <property type="entry name" value="OXIDOREDUCTASE, SHORT-CHAIN DEHYDROGENASE/REDUCTASE FAMILY (AFU_ORTHOLOGUE AFUA_5G02870)"/>
    <property type="match status" value="1"/>
</dbReference>
<keyword evidence="2" id="KW-0560">Oxidoreductase</keyword>
<dbReference type="InterPro" id="IPR036291">
    <property type="entry name" value="NAD(P)-bd_dom_sf"/>
</dbReference>
<evidence type="ECO:0000313" key="3">
    <source>
        <dbReference type="EMBL" id="LAC26088.1"/>
    </source>
</evidence>
<protein>
    <submittedName>
        <fullName evidence="3">Pteridine reductase 1-like</fullName>
    </submittedName>
</protein>
<proteinExistence type="evidence at transcript level"/>
<dbReference type="EMBL" id="IACT01006966">
    <property type="protein sequence ID" value="LAC26088.1"/>
    <property type="molecule type" value="mRNA"/>
</dbReference>
<evidence type="ECO:0000256" key="1">
    <source>
        <dbReference type="ARBA" id="ARBA00006484"/>
    </source>
</evidence>
<comment type="similarity">
    <text evidence="1">Belongs to the short-chain dehydrogenases/reductases (SDR) family.</text>
</comment>
<dbReference type="FunFam" id="3.40.50.720:FF:000084">
    <property type="entry name" value="Short-chain dehydrogenase reductase"/>
    <property type="match status" value="1"/>
</dbReference>